<dbReference type="Pfam" id="PF04248">
    <property type="entry name" value="NTP_transf_9"/>
    <property type="match status" value="1"/>
</dbReference>
<dbReference type="PANTHER" id="PTHR43058">
    <property type="entry name" value="SLR0655 PROTEIN"/>
    <property type="match status" value="1"/>
</dbReference>
<evidence type="ECO:0000313" key="4">
    <source>
        <dbReference type="Proteomes" id="UP000600449"/>
    </source>
</evidence>
<name>A0A917V2F6_9HYPH</name>
<gene>
    <name evidence="3" type="ORF">GCM10011322_12920</name>
</gene>
<evidence type="ECO:0000256" key="1">
    <source>
        <dbReference type="SAM" id="MobiDB-lite"/>
    </source>
</evidence>
<dbReference type="InterPro" id="IPR007361">
    <property type="entry name" value="DUF427"/>
</dbReference>
<dbReference type="PANTHER" id="PTHR43058:SF1">
    <property type="entry name" value="DUF427 DOMAIN-CONTAINING PROTEIN"/>
    <property type="match status" value="1"/>
</dbReference>
<comment type="caution">
    <text evidence="3">The sequence shown here is derived from an EMBL/GenBank/DDBJ whole genome shotgun (WGS) entry which is preliminary data.</text>
</comment>
<evidence type="ECO:0000313" key="3">
    <source>
        <dbReference type="EMBL" id="GGK27792.1"/>
    </source>
</evidence>
<dbReference type="EMBL" id="BMMF01000003">
    <property type="protein sequence ID" value="GGK27792.1"/>
    <property type="molecule type" value="Genomic_DNA"/>
</dbReference>
<feature type="region of interest" description="Disordered" evidence="1">
    <location>
        <begin position="1"/>
        <end position="30"/>
    </location>
</feature>
<dbReference type="Gene3D" id="2.170.150.40">
    <property type="entry name" value="Domain of unknown function (DUF427)"/>
    <property type="match status" value="1"/>
</dbReference>
<dbReference type="Proteomes" id="UP000600449">
    <property type="component" value="Unassembled WGS sequence"/>
</dbReference>
<protein>
    <recommendedName>
        <fullName evidence="2">DUF427 domain-containing protein</fullName>
    </recommendedName>
</protein>
<dbReference type="RefSeq" id="WP_188910830.1">
    <property type="nucleotide sequence ID" value="NZ_BMMF01000003.1"/>
</dbReference>
<proteinExistence type="predicted"/>
<keyword evidence="4" id="KW-1185">Reference proteome</keyword>
<dbReference type="AlphaFoldDB" id="A0A917V2F6"/>
<reference evidence="3 4" key="1">
    <citation type="journal article" date="2014" name="Int. J. Syst. Evol. Microbiol.">
        <title>Complete genome sequence of Corynebacterium casei LMG S-19264T (=DSM 44701T), isolated from a smear-ripened cheese.</title>
        <authorList>
            <consortium name="US DOE Joint Genome Institute (JGI-PGF)"/>
            <person name="Walter F."/>
            <person name="Albersmeier A."/>
            <person name="Kalinowski J."/>
            <person name="Ruckert C."/>
        </authorList>
    </citation>
    <scope>NUCLEOTIDE SEQUENCE [LARGE SCALE GENOMIC DNA]</scope>
    <source>
        <strain evidence="3 4">CGMCC 1.9161</strain>
    </source>
</reference>
<sequence length="177" mass="19265">MTTLTDLVSRSAVRRPEPVPPGPGQESVWDYPRPAVCEPTSATLEVVLGGRTIARTTRGFRVLETSHPPSYYFPPEDVDARALVPVQGGSMCEWKGQAAYFDVVSGTVRAARGAWAYPRPTPAFRPMAGYVTFYPGQMEACFVDGERVVAQEGGFYGGWITSKVVGPFKGGPGTRFW</sequence>
<feature type="domain" description="DUF427" evidence="2">
    <location>
        <begin position="45"/>
        <end position="135"/>
    </location>
</feature>
<organism evidence="3 4">
    <name type="scientific">Salinarimonas ramus</name>
    <dbReference type="NCBI Taxonomy" id="690164"/>
    <lineage>
        <taxon>Bacteria</taxon>
        <taxon>Pseudomonadati</taxon>
        <taxon>Pseudomonadota</taxon>
        <taxon>Alphaproteobacteria</taxon>
        <taxon>Hyphomicrobiales</taxon>
        <taxon>Salinarimonadaceae</taxon>
        <taxon>Salinarimonas</taxon>
    </lineage>
</organism>
<dbReference type="InterPro" id="IPR038694">
    <property type="entry name" value="DUF427_sf"/>
</dbReference>
<evidence type="ECO:0000259" key="2">
    <source>
        <dbReference type="Pfam" id="PF04248"/>
    </source>
</evidence>
<accession>A0A917V2F6</accession>